<organism evidence="3">
    <name type="scientific">viral metagenome</name>
    <dbReference type="NCBI Taxonomy" id="1070528"/>
    <lineage>
        <taxon>unclassified sequences</taxon>
        <taxon>metagenomes</taxon>
        <taxon>organismal metagenomes</taxon>
    </lineage>
</organism>
<dbReference type="AlphaFoldDB" id="A0A6C0BJD0"/>
<keyword evidence="1" id="KW-0175">Coiled coil</keyword>
<evidence type="ECO:0000256" key="1">
    <source>
        <dbReference type="SAM" id="Coils"/>
    </source>
</evidence>
<proteinExistence type="predicted"/>
<keyword evidence="2" id="KW-0812">Transmembrane</keyword>
<evidence type="ECO:0000313" key="3">
    <source>
        <dbReference type="EMBL" id="QHS91851.1"/>
    </source>
</evidence>
<feature type="transmembrane region" description="Helical" evidence="2">
    <location>
        <begin position="45"/>
        <end position="67"/>
    </location>
</feature>
<keyword evidence="2" id="KW-1133">Transmembrane helix</keyword>
<protein>
    <submittedName>
        <fullName evidence="3">Uncharacterized protein</fullName>
    </submittedName>
</protein>
<accession>A0A6C0BJD0</accession>
<keyword evidence="2" id="KW-0472">Membrane</keyword>
<reference evidence="3" key="1">
    <citation type="journal article" date="2020" name="Nature">
        <title>Giant virus diversity and host interactions through global metagenomics.</title>
        <authorList>
            <person name="Schulz F."/>
            <person name="Roux S."/>
            <person name="Paez-Espino D."/>
            <person name="Jungbluth S."/>
            <person name="Walsh D.A."/>
            <person name="Denef V.J."/>
            <person name="McMahon K.D."/>
            <person name="Konstantinidis K.T."/>
            <person name="Eloe-Fadrosh E.A."/>
            <person name="Kyrpides N.C."/>
            <person name="Woyke T."/>
        </authorList>
    </citation>
    <scope>NUCLEOTIDE SEQUENCE</scope>
    <source>
        <strain evidence="3">GVMAG-M-3300013006-15</strain>
    </source>
</reference>
<evidence type="ECO:0000256" key="2">
    <source>
        <dbReference type="SAM" id="Phobius"/>
    </source>
</evidence>
<name>A0A6C0BJD0_9ZZZZ</name>
<feature type="coiled-coil region" evidence="1">
    <location>
        <begin position="69"/>
        <end position="96"/>
    </location>
</feature>
<dbReference type="EMBL" id="MN739165">
    <property type="protein sequence ID" value="QHS91851.1"/>
    <property type="molecule type" value="Genomic_DNA"/>
</dbReference>
<sequence>MDYAFIDEMNEMQSMTWKDIILRAANQTAEYTLKNMHPLAKDPFFYGYLLALTIFCMISYSACSCWLELRRLKRSEVELEEALAETEDELEYQRQISADAAHYLEQEKCRSEAFRKVRDQIGSDSQAWPVIVTNEVLALRNELNEIRKRQVG</sequence>